<dbReference type="InterPro" id="IPR023346">
    <property type="entry name" value="Lysozyme-like_dom_sf"/>
</dbReference>
<dbReference type="RefSeq" id="WP_017455114.1">
    <property type="nucleotide sequence ID" value="NZ_CP008956.1"/>
</dbReference>
<name>A0A6M3ZK38_9BURK</name>
<gene>
    <name evidence="2" type="ORF">C798_01400</name>
</gene>
<dbReference type="AlphaFoldDB" id="A0A6M3ZK38"/>
<dbReference type="Gene3D" id="1.10.530.10">
    <property type="match status" value="1"/>
</dbReference>
<dbReference type="EMBL" id="CP008956">
    <property type="protein sequence ID" value="QJP98930.1"/>
    <property type="molecule type" value="Genomic_DNA"/>
</dbReference>
<feature type="region of interest" description="Disordered" evidence="1">
    <location>
        <begin position="1"/>
        <end position="23"/>
    </location>
</feature>
<protein>
    <submittedName>
        <fullName evidence="2">Uncharacterized protein</fullName>
    </submittedName>
</protein>
<organism evidence="2 3">
    <name type="scientific">Herbaspirillum rubrisubalbicans Os34</name>
    <dbReference type="NCBI Taxonomy" id="1235827"/>
    <lineage>
        <taxon>Bacteria</taxon>
        <taxon>Pseudomonadati</taxon>
        <taxon>Pseudomonadota</taxon>
        <taxon>Betaproteobacteria</taxon>
        <taxon>Burkholderiales</taxon>
        <taxon>Oxalobacteraceae</taxon>
        <taxon>Herbaspirillum</taxon>
    </lineage>
</organism>
<evidence type="ECO:0000313" key="2">
    <source>
        <dbReference type="EMBL" id="QJP98930.1"/>
    </source>
</evidence>
<feature type="compositionally biased region" description="Basic and acidic residues" evidence="1">
    <location>
        <begin position="11"/>
        <end position="23"/>
    </location>
</feature>
<dbReference type="Proteomes" id="UP000501648">
    <property type="component" value="Chromosome"/>
</dbReference>
<reference evidence="2 3" key="1">
    <citation type="journal article" date="2012" name="J. Bacteriol.">
        <title>Genome sequence of the pathogenic Herbaspirillum seropedicae strain Os34, isolated from rice roots.</title>
        <authorList>
            <person name="Ye W."/>
            <person name="Ye S."/>
            <person name="Liu J."/>
            <person name="Chang S."/>
            <person name="Chen M."/>
            <person name="Zhu B."/>
            <person name="Guo L."/>
            <person name="An Q."/>
        </authorList>
    </citation>
    <scope>NUCLEOTIDE SEQUENCE [LARGE SCALE GENOMIC DNA]</scope>
    <source>
        <strain evidence="2 3">Os34</strain>
    </source>
</reference>
<evidence type="ECO:0000256" key="1">
    <source>
        <dbReference type="SAM" id="MobiDB-lite"/>
    </source>
</evidence>
<proteinExistence type="predicted"/>
<dbReference type="SUPFAM" id="SSF53955">
    <property type="entry name" value="Lysozyme-like"/>
    <property type="match status" value="1"/>
</dbReference>
<evidence type="ECO:0000313" key="3">
    <source>
        <dbReference type="Proteomes" id="UP000501648"/>
    </source>
</evidence>
<sequence length="98" mass="11100">MDFDFGWNIKSGDKGEKEKRPPLIKDPDRILETNFNCIDTAAWYAILFRPKTMAAIDLDDVRAVTLAINGGNGTSTWEENANLPARKSFTKRIKKVLQ</sequence>
<accession>A0A6M3ZK38</accession>